<name>A0A8D0FZF8_STROC</name>
<feature type="domain" description="MIF4G" evidence="12">
    <location>
        <begin position="754"/>
        <end position="967"/>
    </location>
</feature>
<evidence type="ECO:0000313" key="13">
    <source>
        <dbReference type="Ensembl" id="ENSSOCP00000022066.1"/>
    </source>
</evidence>
<evidence type="ECO:0000256" key="6">
    <source>
        <dbReference type="ARBA" id="ARBA00023054"/>
    </source>
</evidence>
<keyword evidence="5" id="KW-0694">RNA-binding</keyword>
<feature type="compositionally biased region" description="Acidic residues" evidence="11">
    <location>
        <begin position="1008"/>
        <end position="1036"/>
    </location>
</feature>
<dbReference type="GO" id="GO:0003723">
    <property type="term" value="F:RNA binding"/>
    <property type="evidence" value="ECO:0007669"/>
    <property type="project" value="UniProtKB-KW"/>
</dbReference>
<evidence type="ECO:0000256" key="4">
    <source>
        <dbReference type="ARBA" id="ARBA00022737"/>
    </source>
</evidence>
<feature type="region of interest" description="Disordered" evidence="11">
    <location>
        <begin position="1191"/>
        <end position="1236"/>
    </location>
</feature>
<dbReference type="GO" id="GO:0048471">
    <property type="term" value="C:perinuclear region of cytoplasm"/>
    <property type="evidence" value="ECO:0007669"/>
    <property type="project" value="UniProtKB-SubCell"/>
</dbReference>
<dbReference type="PANTHER" id="PTHR12839">
    <property type="entry name" value="NONSENSE-MEDIATED MRNA DECAY PROTEIN 2 UP-FRAMESHIFT SUPPRESSOR 2"/>
    <property type="match status" value="1"/>
</dbReference>
<keyword evidence="7" id="KW-0866">Nonsense-mediated mRNA decay</keyword>
<comment type="subcellular location">
    <subcellularLocation>
        <location evidence="1">Cytoplasm</location>
        <location evidence="1">Perinuclear region</location>
    </subcellularLocation>
</comment>
<dbReference type="FunFam" id="1.25.40.180:FF:000023">
    <property type="entry name" value="regulator of nonsense transcripts 2 isoform X1"/>
    <property type="match status" value="1"/>
</dbReference>
<evidence type="ECO:0000256" key="10">
    <source>
        <dbReference type="ARBA" id="ARBA00080859"/>
    </source>
</evidence>
<dbReference type="GO" id="GO:0000184">
    <property type="term" value="P:nuclear-transcribed mRNA catabolic process, nonsense-mediated decay"/>
    <property type="evidence" value="ECO:0007669"/>
    <property type="project" value="UniProtKB-KW"/>
</dbReference>
<proteinExistence type="predicted"/>
<dbReference type="Proteomes" id="UP000694551">
    <property type="component" value="Unplaced"/>
</dbReference>
<keyword evidence="2" id="KW-0963">Cytoplasm</keyword>
<evidence type="ECO:0000259" key="12">
    <source>
        <dbReference type="SMART" id="SM00543"/>
    </source>
</evidence>
<dbReference type="SMART" id="SM00543">
    <property type="entry name" value="MIF4G"/>
    <property type="match status" value="3"/>
</dbReference>
<evidence type="ECO:0000313" key="14">
    <source>
        <dbReference type="Proteomes" id="UP000694551"/>
    </source>
</evidence>
<dbReference type="FunFam" id="4.10.80.160:FF:000002">
    <property type="entry name" value="Putative regulator of nonsense transcripts 2"/>
    <property type="match status" value="1"/>
</dbReference>
<protein>
    <recommendedName>
        <fullName evidence="9">Regulator of nonsense transcripts 2</fullName>
    </recommendedName>
    <alternativeName>
        <fullName evidence="10">Up-frameshift suppressor 2 homolog</fullName>
    </alternativeName>
</protein>
<keyword evidence="3" id="KW-0597">Phosphoprotein</keyword>
<dbReference type="InterPro" id="IPR003890">
    <property type="entry name" value="MIF4G-like_typ-3"/>
</dbReference>
<dbReference type="GO" id="GO:0035145">
    <property type="term" value="C:exon-exon junction complex"/>
    <property type="evidence" value="ECO:0007669"/>
    <property type="project" value="TreeGrafter"/>
</dbReference>
<feature type="region of interest" description="Disordered" evidence="11">
    <location>
        <begin position="1"/>
        <end position="162"/>
    </location>
</feature>
<dbReference type="Gene3D" id="6.10.250.770">
    <property type="match status" value="1"/>
</dbReference>
<feature type="domain" description="MIF4G" evidence="12">
    <location>
        <begin position="167"/>
        <end position="363"/>
    </location>
</feature>
<dbReference type="AlphaFoldDB" id="A0A8D0FZF8"/>
<accession>A0A8D0FZF8</accession>
<evidence type="ECO:0000256" key="8">
    <source>
        <dbReference type="ARBA" id="ARBA00059351"/>
    </source>
</evidence>
<dbReference type="InterPro" id="IPR016024">
    <property type="entry name" value="ARM-type_fold"/>
</dbReference>
<evidence type="ECO:0000256" key="7">
    <source>
        <dbReference type="ARBA" id="ARBA00023161"/>
    </source>
</evidence>
<dbReference type="FunFam" id="1.25.40.180:FF:000015">
    <property type="entry name" value="regulator of nonsense transcripts 2 isoform X1"/>
    <property type="match status" value="1"/>
</dbReference>
<dbReference type="GO" id="GO:0005829">
    <property type="term" value="C:cytosol"/>
    <property type="evidence" value="ECO:0007669"/>
    <property type="project" value="UniProtKB-ARBA"/>
</dbReference>
<sequence length="1236" mass="143608">MPAERKKSANMEEKESPLNNKEKEFSERRPVSTREKPKEDVKVGVKRETLKVPEDKKKKLEEDKRKKEDKERKKKEEDKVKAEEEQKKKEEEEKKKLEEEEKKKQEEEEKKKQEEAAAQLKEKEEAHQLHQEAWERHQARKELRSKNQNAPDNRPEENFFSRLDSSLKKNTAFVKKLKTITEQQRDSLSHDFNSLNLSKYIAEAVASIVEAKLKISDVNCAVHLCSLFHQRYADFAPSLLQAWKKHFEARKEEKTSNITKLRTDLRFIAELTIVGIFTDKEGLSLIYEQLKNIINADRESHSHVSVVMSFCRHCGDDIAGLVPRKVKTVAEKFNLSFPPSEIISPEKQQPFQNLLKEYFTSLTKHLKRDHRELQNIERQNRRILHSKGELSEDRHKQYEEFAMSYQKLLANSQSLADLLDENMPDLPQEKPTPEEHGPGIDIFTPGKPGEYDLEGGIWEDEDARNFYENLVDLKAFVPAILFKDNEKFYQNKDSGKDESRASGTPASSFFFSFLNEPFSLFLTSSSLCKRGAKQEDEEASTGSHLKLIVDAFLQQLPNCVNRDLIDKAAMDFCMNMNTKANRRKLVRALFIVPRQRLDLLPFYARLVATLHPCMSDVAEDLCSMLKGDFRFHVRKKDQINIETKNKTVRFIGELTKFKMFSKNDTLHCLKMLLSDFSHHHIEMACTLLETCGRFLFRSPESHLRTSVLLEQMMRKKQAMHLDARYVTMVENAYYYCNPPPAEKTVKKKRPPLQEYIRKLLYKDLSKVTTEKVLRQMRKLPWQDAEVKDYVICCMINIWNVKYNSIHCVANLLAGLVLYQEDVGIHVVDGVLEDIRLGMEVNQPKFNQRRISSAKFLGELYNYRMVESAVIFRTLYSFTSFGVNPDGSPSPLDPPEHLFRIRLVCTILDTCGQYFDRGSSKRKLDCFLVYFQRYVWWKKSLDVWTKDHPFPIDIDYMISDTLELLRPKIKLCNSLEEAIRQVQDLEREFLIKLGIMYDKDSKDSITEGENLEEDEEEEEGGAETEEQSGNESEVNEPEEEVNIIIYLALHKNIDYSLFSEEVMIKGGGLKHVPCAEDEDFIQALDKMMLENLQQRSGESVKVHQLDVAIPLHLKSQIKKGPPLGGGDGESESGDTMPFVMLTRKGNKQQFKILNVPMSSQLAANHWNQQQAEQEERMRMKKLTLDINERQEQEDYQEMLQSLAQRPAPANTNRERRPRYQHPKGAPNADLIFKTGGR</sequence>
<dbReference type="PANTHER" id="PTHR12839:SF7">
    <property type="entry name" value="REGULATOR OF NONSENSE TRANSCRIPTS 2"/>
    <property type="match status" value="1"/>
</dbReference>
<dbReference type="Gene3D" id="1.25.40.180">
    <property type="match status" value="3"/>
</dbReference>
<reference evidence="13" key="2">
    <citation type="submission" date="2025-09" db="UniProtKB">
        <authorList>
            <consortium name="Ensembl"/>
        </authorList>
    </citation>
    <scope>IDENTIFICATION</scope>
</reference>
<dbReference type="InterPro" id="IPR007193">
    <property type="entry name" value="Upf2/Nmd2_C"/>
</dbReference>
<evidence type="ECO:0000256" key="11">
    <source>
        <dbReference type="SAM" id="MobiDB-lite"/>
    </source>
</evidence>
<reference evidence="13" key="1">
    <citation type="submission" date="2025-08" db="UniProtKB">
        <authorList>
            <consortium name="Ensembl"/>
        </authorList>
    </citation>
    <scope>IDENTIFICATION</scope>
</reference>
<evidence type="ECO:0000256" key="2">
    <source>
        <dbReference type="ARBA" id="ARBA00022490"/>
    </source>
</evidence>
<comment type="function">
    <text evidence="8">Involved in nonsense-mediated decay (NMD) of mRNAs containing premature stop codons by associating with the nuclear exon junction complex (EJC). Recruited by UPF3B associated with the EJC core at the cytoplasmic side of the nuclear envelope and the subsequent formation of an UPF1-UPF2-UPF3 surveillance complex (including UPF1 bound to release factors at the stalled ribosome) is believed to activate NMD. In cooperation with UPF3B stimulates both ATPase and RNA helicase activities of UPF1. Binds spliced mRNA.</text>
</comment>
<feature type="domain" description="MIF4G" evidence="12">
    <location>
        <begin position="550"/>
        <end position="739"/>
    </location>
</feature>
<evidence type="ECO:0000256" key="9">
    <source>
        <dbReference type="ARBA" id="ARBA00068726"/>
    </source>
</evidence>
<dbReference type="InterPro" id="IPR039762">
    <property type="entry name" value="Nmd2/UPF2"/>
</dbReference>
<keyword evidence="14" id="KW-1185">Reference proteome</keyword>
<evidence type="ECO:0000256" key="5">
    <source>
        <dbReference type="ARBA" id="ARBA00022884"/>
    </source>
</evidence>
<evidence type="ECO:0000256" key="1">
    <source>
        <dbReference type="ARBA" id="ARBA00004556"/>
    </source>
</evidence>
<keyword evidence="6" id="KW-0175">Coiled coil</keyword>
<dbReference type="Pfam" id="PF02854">
    <property type="entry name" value="MIF4G"/>
    <property type="match status" value="3"/>
</dbReference>
<organism evidence="13 14">
    <name type="scientific">Strix occidentalis caurina</name>
    <name type="common">northern spotted owl</name>
    <dbReference type="NCBI Taxonomy" id="311401"/>
    <lineage>
        <taxon>Eukaryota</taxon>
        <taxon>Metazoa</taxon>
        <taxon>Chordata</taxon>
        <taxon>Craniata</taxon>
        <taxon>Vertebrata</taxon>
        <taxon>Euteleostomi</taxon>
        <taxon>Archelosauria</taxon>
        <taxon>Archosauria</taxon>
        <taxon>Dinosauria</taxon>
        <taxon>Saurischia</taxon>
        <taxon>Theropoda</taxon>
        <taxon>Coelurosauria</taxon>
        <taxon>Aves</taxon>
        <taxon>Neognathae</taxon>
        <taxon>Neoaves</taxon>
        <taxon>Telluraves</taxon>
        <taxon>Strigiformes</taxon>
        <taxon>Strigidae</taxon>
        <taxon>Strix</taxon>
    </lineage>
</organism>
<feature type="compositionally biased region" description="Basic and acidic residues" evidence="11">
    <location>
        <begin position="1"/>
        <end position="145"/>
    </location>
</feature>
<keyword evidence="4" id="KW-0677">Repeat</keyword>
<evidence type="ECO:0000256" key="3">
    <source>
        <dbReference type="ARBA" id="ARBA00022553"/>
    </source>
</evidence>
<dbReference type="Pfam" id="PF04050">
    <property type="entry name" value="Upf2"/>
    <property type="match status" value="1"/>
</dbReference>
<dbReference type="SUPFAM" id="SSF48371">
    <property type="entry name" value="ARM repeat"/>
    <property type="match status" value="3"/>
</dbReference>
<dbReference type="Ensembl" id="ENSSOCT00000022614.1">
    <property type="protein sequence ID" value="ENSSOCP00000022066.1"/>
    <property type="gene ID" value="ENSSOCG00000016331.1"/>
</dbReference>
<feature type="region of interest" description="Disordered" evidence="11">
    <location>
        <begin position="1002"/>
        <end position="1036"/>
    </location>
</feature>
<dbReference type="FunFam" id="1.25.40.180:FF:000014">
    <property type="entry name" value="Putative regulator of nonsense transcripts 2"/>
    <property type="match status" value="1"/>
</dbReference>
<dbReference type="Gene3D" id="4.10.80.160">
    <property type="match status" value="1"/>
</dbReference>